<dbReference type="Pfam" id="PF00168">
    <property type="entry name" value="C2"/>
    <property type="match status" value="5"/>
</dbReference>
<protein>
    <submittedName>
        <fullName evidence="9">Ferlin family protein</fullName>
    </submittedName>
</protein>
<evidence type="ECO:0000256" key="3">
    <source>
        <dbReference type="ARBA" id="ARBA00022737"/>
    </source>
</evidence>
<evidence type="ECO:0000313" key="10">
    <source>
        <dbReference type="Proteomes" id="UP000028837"/>
    </source>
</evidence>
<accession>A0A086KJY5</accession>
<dbReference type="EMBL" id="AHZU02000413">
    <property type="protein sequence ID" value="KFG44703.1"/>
    <property type="molecule type" value="Genomic_DNA"/>
</dbReference>
<keyword evidence="2 7" id="KW-0812">Transmembrane</keyword>
<feature type="transmembrane region" description="Helical" evidence="7">
    <location>
        <begin position="1405"/>
        <end position="1424"/>
    </location>
</feature>
<dbReference type="InterPro" id="IPR012968">
    <property type="entry name" value="FerIin_dom"/>
</dbReference>
<evidence type="ECO:0000259" key="8">
    <source>
        <dbReference type="PROSITE" id="PS50004"/>
    </source>
</evidence>
<dbReference type="InterPro" id="IPR000008">
    <property type="entry name" value="C2_dom"/>
</dbReference>
<comment type="caution">
    <text evidence="9">The sequence shown here is derived from an EMBL/GenBank/DDBJ whole genome shotgun (WGS) entry which is preliminary data.</text>
</comment>
<keyword evidence="5 7" id="KW-0472">Membrane</keyword>
<dbReference type="PROSITE" id="PS50004">
    <property type="entry name" value="C2"/>
    <property type="match status" value="5"/>
</dbReference>
<dbReference type="SMART" id="SM01202">
    <property type="entry name" value="FerI"/>
    <property type="match status" value="1"/>
</dbReference>
<dbReference type="Proteomes" id="UP000028837">
    <property type="component" value="Unassembled WGS sequence"/>
</dbReference>
<dbReference type="InterPro" id="IPR037721">
    <property type="entry name" value="Ferlin"/>
</dbReference>
<comment type="subcellular location">
    <subcellularLocation>
        <location evidence="1">Membrane</location>
        <topology evidence="1">Single-pass membrane protein</topology>
    </subcellularLocation>
</comment>
<dbReference type="InterPro" id="IPR037724">
    <property type="entry name" value="C2E_Ferlin"/>
</dbReference>
<feature type="domain" description="C2" evidence="8">
    <location>
        <begin position="161"/>
        <end position="281"/>
    </location>
</feature>
<dbReference type="CDD" id="cd00030">
    <property type="entry name" value="C2"/>
    <property type="match status" value="1"/>
</dbReference>
<evidence type="ECO:0000256" key="2">
    <source>
        <dbReference type="ARBA" id="ARBA00022692"/>
    </source>
</evidence>
<evidence type="ECO:0000256" key="7">
    <source>
        <dbReference type="SAM" id="Phobius"/>
    </source>
</evidence>
<evidence type="ECO:0000256" key="1">
    <source>
        <dbReference type="ARBA" id="ARBA00004167"/>
    </source>
</evidence>
<feature type="compositionally biased region" description="Low complexity" evidence="6">
    <location>
        <begin position="928"/>
        <end position="938"/>
    </location>
</feature>
<evidence type="ECO:0000313" key="9">
    <source>
        <dbReference type="EMBL" id="KFG44703.1"/>
    </source>
</evidence>
<dbReference type="GO" id="GO:0007009">
    <property type="term" value="P:plasma membrane organization"/>
    <property type="evidence" value="ECO:0007669"/>
    <property type="project" value="TreeGrafter"/>
</dbReference>
<dbReference type="Gene3D" id="2.60.40.150">
    <property type="entry name" value="C2 domain"/>
    <property type="match status" value="5"/>
</dbReference>
<dbReference type="VEuPathDB" id="ToxoDB:TGDOM2_309420"/>
<dbReference type="InterPro" id="IPR035892">
    <property type="entry name" value="C2_domain_sf"/>
</dbReference>
<dbReference type="SMART" id="SM00239">
    <property type="entry name" value="C2"/>
    <property type="match status" value="6"/>
</dbReference>
<organism evidence="9 10">
    <name type="scientific">Toxoplasma gondii GAB2-2007-GAL-DOM2</name>
    <dbReference type="NCBI Taxonomy" id="1130820"/>
    <lineage>
        <taxon>Eukaryota</taxon>
        <taxon>Sar</taxon>
        <taxon>Alveolata</taxon>
        <taxon>Apicomplexa</taxon>
        <taxon>Conoidasida</taxon>
        <taxon>Coccidia</taxon>
        <taxon>Eucoccidiorida</taxon>
        <taxon>Eimeriorina</taxon>
        <taxon>Sarcocystidae</taxon>
        <taxon>Toxoplasma</taxon>
    </lineage>
</organism>
<evidence type="ECO:0000256" key="5">
    <source>
        <dbReference type="ARBA" id="ARBA00023136"/>
    </source>
</evidence>
<reference evidence="9 10" key="1">
    <citation type="submission" date="2014-02" db="EMBL/GenBank/DDBJ databases">
        <authorList>
            <person name="Sibley D."/>
            <person name="Venepally P."/>
            <person name="Karamycheva S."/>
            <person name="Hadjithomas M."/>
            <person name="Khan A."/>
            <person name="Brunk B."/>
            <person name="Roos D."/>
            <person name="Caler E."/>
            <person name="Lorenzi H."/>
        </authorList>
    </citation>
    <scope>NUCLEOTIDE SEQUENCE [LARGE SCALE GENOMIC DNA]</scope>
    <source>
        <strain evidence="9 10">GAB2-2007-GAL-DOM2</strain>
    </source>
</reference>
<proteinExistence type="predicted"/>
<keyword evidence="4 7" id="KW-1133">Transmembrane helix</keyword>
<feature type="domain" description="C2" evidence="8">
    <location>
        <begin position="506"/>
        <end position="629"/>
    </location>
</feature>
<dbReference type="SUPFAM" id="SSF49562">
    <property type="entry name" value="C2 domain (Calcium/lipid-binding domain, CaLB)"/>
    <property type="match status" value="5"/>
</dbReference>
<feature type="region of interest" description="Disordered" evidence="6">
    <location>
        <begin position="811"/>
        <end position="830"/>
    </location>
</feature>
<feature type="domain" description="C2" evidence="8">
    <location>
        <begin position="1032"/>
        <end position="1160"/>
    </location>
</feature>
<evidence type="ECO:0000256" key="6">
    <source>
        <dbReference type="SAM" id="MobiDB-lite"/>
    </source>
</evidence>
<dbReference type="PANTHER" id="PTHR12546:SF33">
    <property type="entry name" value="SPERM VESICLE FUSION PROTEIN FER-1"/>
    <property type="match status" value="1"/>
</dbReference>
<dbReference type="GO" id="GO:0016020">
    <property type="term" value="C:membrane"/>
    <property type="evidence" value="ECO:0007669"/>
    <property type="project" value="UniProtKB-SubCell"/>
</dbReference>
<dbReference type="OrthoDB" id="270970at2759"/>
<feature type="compositionally biased region" description="Basic and acidic residues" evidence="6">
    <location>
        <begin position="912"/>
        <end position="926"/>
    </location>
</feature>
<feature type="domain" description="C2" evidence="8">
    <location>
        <begin position="1"/>
        <end position="123"/>
    </location>
</feature>
<gene>
    <name evidence="9" type="ORF">TGDOM2_309420</name>
</gene>
<feature type="region of interest" description="Disordered" evidence="6">
    <location>
        <begin position="871"/>
        <end position="952"/>
    </location>
</feature>
<feature type="domain" description="C2" evidence="8">
    <location>
        <begin position="1192"/>
        <end position="1319"/>
    </location>
</feature>
<name>A0A086KJY5_TOXGO</name>
<keyword evidence="3" id="KW-0677">Repeat</keyword>
<evidence type="ECO:0000256" key="4">
    <source>
        <dbReference type="ARBA" id="ARBA00022989"/>
    </source>
</evidence>
<dbReference type="CDD" id="cd04037">
    <property type="entry name" value="C2E_Ferlin"/>
    <property type="match status" value="1"/>
</dbReference>
<feature type="compositionally biased region" description="Basic and acidic residues" evidence="6">
    <location>
        <begin position="877"/>
        <end position="889"/>
    </location>
</feature>
<dbReference type="PANTHER" id="PTHR12546">
    <property type="entry name" value="FER-1-LIKE"/>
    <property type="match status" value="1"/>
</dbReference>
<sequence>MAAKAIQYNIKVDLHEVKDLSFREAAGEKEIVPNPYIEVTVNGVTKTTIQKTQVVSATFNTSFNFTAYLTPDEFARSYVEVAVLHKYMLIGGVGLQSAVIGKYVFSFAYVYTKSQHWIYRQWVTLRNLDQPQDETGLLLITVGVFGPGDAMPVVDETVCVVNEGERTSTDVNVKLTHYSLSVNIFKGQDIPSVAGQFSTVLEPYVKVKHGGAELQTRPLPDSNPDWLASISIPACVPCFDGNVLVELWNGQDSSTAAGTLMGTVVLDYFQLIKNDLPPRWFNFYWRPPAEGLLGAVTDMMASAELREPIAYGGRILLSASAAKVQTPLPLGVRSARPIPDPATQECVWWLDLYEMTSATGYTSELRIEIAFGPHVIKTASLEANALGTYVIGDNLGRLPEMKIFAPVDEVQVWDVMMYVCSPPATTVAAGIADISNWFSGWGGSPTATQNTPEPAETPWTRLAWVRIPYDSRQFQNGKPQWYSLRSLDGSGTDMFSVLLGMEMFPTKAGKQRAPRLEYKLARFYFRALIYEGLHLPAVGYDVFPDPYIQVELASKTLRTSTIRQTLNPSYYEAYEIEIRLPENISLAPDINVEVISESNSLLSSDVVLGSVQYPIQKVPKEWTKAPVWLQLHSKAYPRCKARVLVAFELVPAEKAEDDTYPFYDDIRPSTKEGNIRLFLVGVRLFKPITQPFVTVCFGRDVENTAEPLWSQESSAPRTGEGGNWNFLEEFTVSVSLPKRMQHHSFLEVKIQDRTQGIGGESNVDVGMAYITLNPLLPWLDSRERAESLETFRLQMLEEVLIEDAENARRSADGGLAARTGGGSFDEDATKKKEMLAAERSRKMAIPYNDPDMANLKIEEVDDYVSFKVAPRPQASRLSREGTSRDERGKAPGKSLSGMPGPVARASPGAGEETEKKGDPVAEKKEGGAQAAPPAAPSAHQREALAASPEEETYGFTPEQLNFVLADLEEDDAEEMTRDEVPYELEADFTVDDLPYLRTPIFRPTDAGVPETVGYLKYVCRVFQSTDEDEGAEMDAVCKSLIETYNSTRDLVVRAYVLAARGLVPPSGASDIQTYVWIQDSENAATLPGGLSYNIRDTGYTKKQGFKPEFNRCYTLACSLPENSIVQIAVMNMGRLTDECIGRTYLDVEDRFFNKKVEQMVIEESTPIELRTLKNEGSTVSHGSLRGFFEIMRADYAQLHPPYTLASAEPDEYQLRVVIWRVKAVPLDDNSSISLFVRTIYQLEDSSEIVKDTDTHYNSTDGTAVYNWRMVFDVLIPAQIPVLKLQIWNYALLSSTEPIGEANFDLTADFFRARKRQQHYRVPRMWVRCSHPAHKGKLRGTIEIEASILPREEAEYTPVGNGRDEPNRDPFLPAVTTNRTYIDWQQIGETVGAASSAIMSGLKWTGVWMTVAGIIALVIFVMFLLK</sequence>